<sequence>MRILYIIVPAIIIFIVLRINIPRPIATFNYATCKLNVYNKEEKLTRLRVKYLSDDLKNSAGEIDKRIEETEIDVCQLLNQNYDPIQLDDIVYISISVDSKKTSGFFFMKDELMGKDSLVQIFQMRY</sequence>
<dbReference type="Proteomes" id="UP001060919">
    <property type="component" value="Chromosome"/>
</dbReference>
<evidence type="ECO:0000313" key="2">
    <source>
        <dbReference type="Proteomes" id="UP001060919"/>
    </source>
</evidence>
<gene>
    <name evidence="1" type="ORF">AsAng_0037640</name>
</gene>
<dbReference type="EMBL" id="AP026867">
    <property type="protein sequence ID" value="BDS13036.1"/>
    <property type="molecule type" value="Genomic_DNA"/>
</dbReference>
<reference evidence="1" key="1">
    <citation type="submission" date="2022-09" db="EMBL/GenBank/DDBJ databases">
        <title>Aureispira anguillicida sp. nov., isolated from Leptocephalus of Japanese eel Anguilla japonica.</title>
        <authorList>
            <person name="Yuasa K."/>
            <person name="Mekata T."/>
            <person name="Ikunari K."/>
        </authorList>
    </citation>
    <scope>NUCLEOTIDE SEQUENCE</scope>
    <source>
        <strain evidence="1">EL160426</strain>
    </source>
</reference>
<keyword evidence="2" id="KW-1185">Reference proteome</keyword>
<protein>
    <submittedName>
        <fullName evidence="1">Uncharacterized protein</fullName>
    </submittedName>
</protein>
<accession>A0A915YHF2</accession>
<evidence type="ECO:0000313" key="1">
    <source>
        <dbReference type="EMBL" id="BDS13036.1"/>
    </source>
</evidence>
<dbReference type="KEGG" id="aup:AsAng_0037640"/>
<dbReference type="RefSeq" id="WP_264788363.1">
    <property type="nucleotide sequence ID" value="NZ_AP026867.1"/>
</dbReference>
<dbReference type="AlphaFoldDB" id="A0A915YHF2"/>
<organism evidence="1 2">
    <name type="scientific">Aureispira anguillae</name>
    <dbReference type="NCBI Taxonomy" id="2864201"/>
    <lineage>
        <taxon>Bacteria</taxon>
        <taxon>Pseudomonadati</taxon>
        <taxon>Bacteroidota</taxon>
        <taxon>Saprospiria</taxon>
        <taxon>Saprospirales</taxon>
        <taxon>Saprospiraceae</taxon>
        <taxon>Aureispira</taxon>
    </lineage>
</organism>
<name>A0A915YHF2_9BACT</name>
<proteinExistence type="predicted"/>